<name>A0ABQ2DX67_9MICC</name>
<dbReference type="SUPFAM" id="SSF101967">
    <property type="entry name" value="Adhesin YadA, collagen-binding domain"/>
    <property type="match status" value="1"/>
</dbReference>
<dbReference type="InterPro" id="IPR013525">
    <property type="entry name" value="ABC2_TM"/>
</dbReference>
<evidence type="ECO:0000256" key="3">
    <source>
        <dbReference type="ARBA" id="ARBA00022989"/>
    </source>
</evidence>
<dbReference type="Proteomes" id="UP000606115">
    <property type="component" value="Unassembled WGS sequence"/>
</dbReference>
<gene>
    <name evidence="8" type="primary">yhgE</name>
    <name evidence="8" type="ORF">GCM10007173_34440</name>
</gene>
<dbReference type="EMBL" id="BMKX01000012">
    <property type="protein sequence ID" value="GGJ72598.1"/>
    <property type="molecule type" value="Genomic_DNA"/>
</dbReference>
<feature type="domain" description="ABC-2 type transporter transmembrane" evidence="7">
    <location>
        <begin position="563"/>
        <end position="758"/>
    </location>
</feature>
<feature type="transmembrane region" description="Helical" evidence="6">
    <location>
        <begin position="653"/>
        <end position="676"/>
    </location>
</feature>
<feature type="transmembrane region" description="Helical" evidence="6">
    <location>
        <begin position="683"/>
        <end position="702"/>
    </location>
</feature>
<dbReference type="Gene3D" id="1.10.287.950">
    <property type="entry name" value="Methyl-accepting chemotaxis protein"/>
    <property type="match status" value="2"/>
</dbReference>
<evidence type="ECO:0000313" key="9">
    <source>
        <dbReference type="Proteomes" id="UP000606115"/>
    </source>
</evidence>
<feature type="transmembrane region" description="Helical" evidence="6">
    <location>
        <begin position="618"/>
        <end position="647"/>
    </location>
</feature>
<dbReference type="NCBIfam" id="TIGR03061">
    <property type="entry name" value="pip_yhgE_Nterm"/>
    <property type="match status" value="1"/>
</dbReference>
<dbReference type="NCBIfam" id="TIGR03057">
    <property type="entry name" value="xxxLxxG_by_4"/>
    <property type="match status" value="6"/>
</dbReference>
<evidence type="ECO:0000256" key="4">
    <source>
        <dbReference type="ARBA" id="ARBA00023136"/>
    </source>
</evidence>
<evidence type="ECO:0000256" key="5">
    <source>
        <dbReference type="SAM" id="MobiDB-lite"/>
    </source>
</evidence>
<comment type="caution">
    <text evidence="8">The sequence shown here is derived from an EMBL/GenBank/DDBJ whole genome shotgun (WGS) entry which is preliminary data.</text>
</comment>
<dbReference type="Pfam" id="PF12698">
    <property type="entry name" value="ABC2_membrane_3"/>
    <property type="match status" value="2"/>
</dbReference>
<accession>A0ABQ2DX67</accession>
<evidence type="ECO:0000256" key="1">
    <source>
        <dbReference type="ARBA" id="ARBA00004141"/>
    </source>
</evidence>
<organism evidence="8 9">
    <name type="scientific">Glutamicibacter ardleyensis</name>
    <dbReference type="NCBI Taxonomy" id="225894"/>
    <lineage>
        <taxon>Bacteria</taxon>
        <taxon>Bacillati</taxon>
        <taxon>Actinomycetota</taxon>
        <taxon>Actinomycetes</taxon>
        <taxon>Micrococcales</taxon>
        <taxon>Micrococcaceae</taxon>
        <taxon>Glutamicibacter</taxon>
    </lineage>
</organism>
<sequence length="776" mass="80797">MTTLGLALSELKRMTRGTLPKLALIAVTCVPLLYGALYLYGNWDPQSNLSGIKTALVNLDDGAERDGKATKVGDEVVDSLLEDSTFDWEIVDSQQAAAEGVAHGDYAFAMTIPQDFSASLTSPAEMKKANAANLELTTNDANNFMASNFAKTLATEVRDSVSKEVGTETAEGMIAGFVDIHKSMGEAADGAKKLYDGTITLSDGVVTVQDGTAQLVTGGAKLEDGARALHEGTGSLSSGLGKLTDGQDKLVDGTQELSKGSTELNSGAQTLSKGLNTLESKTSTLPSSVSKLNDGTQKAASSADQLATGSRQVADGNAKLSATANDAISVIQDLQTDAETRLDQVEKDTADFLNAQVTAGTLTQEQADQISAKLKSTVKNSTVTQQLDSKVKDVNAKLSSTQEDLNQLAEGSEKVADGNKQLASGLHTLAQGTKKLDGSVPALVDGISSAASGGSQLADGSQKLAAGTSTLEEGQKSALSGTKEAAKGSNKLDAGAQELATGTGTLHDSLISLDEGVGKLGDGAHELTDGSGDLSKGLDSGVDQVPNPDSTASDQLANVIGDPLRVNSNAQTKAGAYGAGLAPFFMTLATWIGTFILTQVMRPVNNRALASNGKSWKIALGAWLPFAFISLIQCTALYAVVVFAVGLDPVHPWLTWALLLLASLCFSALIQGICALLGAAGKFVVLLLMVLQLVTAGGTFPWETLPTPLQFLHQILPMSNVVTALRHVIYGADLSMLVSTILPVIGYMVLGLLLSFLAVRKHKTWTLKTLQPELTV</sequence>
<keyword evidence="4 6" id="KW-0472">Membrane</keyword>
<dbReference type="PANTHER" id="PTHR43077:SF5">
    <property type="entry name" value="PHAGE INFECTION PROTEIN"/>
    <property type="match status" value="1"/>
</dbReference>
<dbReference type="PANTHER" id="PTHR43077">
    <property type="entry name" value="TRANSPORT PERMEASE YVFS-RELATED"/>
    <property type="match status" value="1"/>
</dbReference>
<dbReference type="InterPro" id="IPR017500">
    <property type="entry name" value="Phage_infect_YhgE_N"/>
</dbReference>
<dbReference type="InterPro" id="IPR023908">
    <property type="entry name" value="xxxLxxG_rpt"/>
</dbReference>
<feature type="transmembrane region" description="Helical" evidence="6">
    <location>
        <begin position="574"/>
        <end position="597"/>
    </location>
</feature>
<evidence type="ECO:0000313" key="8">
    <source>
        <dbReference type="EMBL" id="GGJ72598.1"/>
    </source>
</evidence>
<dbReference type="Gene3D" id="3.40.1710.10">
    <property type="entry name" value="abc type-2 transporter like domain"/>
    <property type="match status" value="1"/>
</dbReference>
<dbReference type="NCBIfam" id="TIGR03062">
    <property type="entry name" value="pip_yhgE_Cterm"/>
    <property type="match status" value="1"/>
</dbReference>
<comment type="subcellular location">
    <subcellularLocation>
        <location evidence="1">Membrane</location>
        <topology evidence="1">Multi-pass membrane protein</topology>
    </subcellularLocation>
</comment>
<feature type="transmembrane region" description="Helical" evidence="6">
    <location>
        <begin position="22"/>
        <end position="40"/>
    </location>
</feature>
<dbReference type="RefSeq" id="WP_188687313.1">
    <property type="nucleotide sequence ID" value="NZ_BMKX01000012.1"/>
</dbReference>
<proteinExistence type="predicted"/>
<dbReference type="InterPro" id="IPR017501">
    <property type="entry name" value="Phage_infect_YhgE_C"/>
</dbReference>
<dbReference type="SUPFAM" id="SSF58104">
    <property type="entry name" value="Methyl-accepting chemotaxis protein (MCP) signaling domain"/>
    <property type="match status" value="1"/>
</dbReference>
<feature type="domain" description="ABC-2 type transporter transmembrane" evidence="7">
    <location>
        <begin position="24"/>
        <end position="157"/>
    </location>
</feature>
<evidence type="ECO:0000259" key="7">
    <source>
        <dbReference type="Pfam" id="PF12698"/>
    </source>
</evidence>
<feature type="region of interest" description="Disordered" evidence="5">
    <location>
        <begin position="282"/>
        <end position="308"/>
    </location>
</feature>
<evidence type="ECO:0000256" key="6">
    <source>
        <dbReference type="SAM" id="Phobius"/>
    </source>
</evidence>
<keyword evidence="9" id="KW-1185">Reference proteome</keyword>
<reference evidence="9" key="1">
    <citation type="journal article" date="2019" name="Int. J. Syst. Evol. Microbiol.">
        <title>The Global Catalogue of Microorganisms (GCM) 10K type strain sequencing project: providing services to taxonomists for standard genome sequencing and annotation.</title>
        <authorList>
            <consortium name="The Broad Institute Genomics Platform"/>
            <consortium name="The Broad Institute Genome Sequencing Center for Infectious Disease"/>
            <person name="Wu L."/>
            <person name="Ma J."/>
        </authorList>
    </citation>
    <scope>NUCLEOTIDE SEQUENCE [LARGE SCALE GENOMIC DNA]</scope>
    <source>
        <strain evidence="9">CGMCC 1.3685</strain>
    </source>
</reference>
<feature type="transmembrane region" description="Helical" evidence="6">
    <location>
        <begin position="736"/>
        <end position="759"/>
    </location>
</feature>
<keyword evidence="3 6" id="KW-1133">Transmembrane helix</keyword>
<dbReference type="InterPro" id="IPR011049">
    <property type="entry name" value="Serralysin-like_metalloprot_C"/>
</dbReference>
<dbReference type="InterPro" id="IPR051328">
    <property type="entry name" value="T7SS_ABC-Transporter"/>
</dbReference>
<evidence type="ECO:0000256" key="2">
    <source>
        <dbReference type="ARBA" id="ARBA00022692"/>
    </source>
</evidence>
<protein>
    <recommendedName>
        <fullName evidence="7">ABC-2 type transporter transmembrane domain-containing protein</fullName>
    </recommendedName>
</protein>
<keyword evidence="2 6" id="KW-0812">Transmembrane</keyword>
<dbReference type="GeneID" id="303305779"/>